<dbReference type="GO" id="GO:0005628">
    <property type="term" value="C:prospore membrane"/>
    <property type="evidence" value="ECO:0007669"/>
    <property type="project" value="TreeGrafter"/>
</dbReference>
<dbReference type="Pfam" id="PF23207">
    <property type="entry name" value="PH_SPO71"/>
    <property type="match status" value="1"/>
</dbReference>
<dbReference type="SUPFAM" id="SSF50729">
    <property type="entry name" value="PH domain-like"/>
    <property type="match status" value="2"/>
</dbReference>
<dbReference type="PANTHER" id="PTHR28076:SF1">
    <property type="entry name" value="PROSPORE MEMBRANE ADAPTER PROTEIN SPO71"/>
    <property type="match status" value="1"/>
</dbReference>
<dbReference type="SMART" id="SM00233">
    <property type="entry name" value="PH"/>
    <property type="match status" value="2"/>
</dbReference>
<feature type="region of interest" description="Disordered" evidence="1">
    <location>
        <begin position="763"/>
        <end position="797"/>
    </location>
</feature>
<dbReference type="InterPro" id="IPR057379">
    <property type="entry name" value="PH_SPO71"/>
</dbReference>
<feature type="compositionally biased region" description="Low complexity" evidence="1">
    <location>
        <begin position="160"/>
        <end position="173"/>
    </location>
</feature>
<dbReference type="EMBL" id="ML742274">
    <property type="protein sequence ID" value="KAE8146273.1"/>
    <property type="molecule type" value="Genomic_DNA"/>
</dbReference>
<feature type="compositionally biased region" description="Polar residues" evidence="1">
    <location>
        <begin position="215"/>
        <end position="224"/>
    </location>
</feature>
<feature type="domain" description="PH" evidence="2">
    <location>
        <begin position="900"/>
        <end position="1071"/>
    </location>
</feature>
<dbReference type="InterPro" id="IPR011993">
    <property type="entry name" value="PH-like_dom_sf"/>
</dbReference>
<evidence type="ECO:0000313" key="4">
    <source>
        <dbReference type="Proteomes" id="UP000325780"/>
    </source>
</evidence>
<dbReference type="SMART" id="SM01316">
    <property type="entry name" value="Spo7_2_N"/>
    <property type="match status" value="1"/>
</dbReference>
<dbReference type="InterPro" id="IPR029217">
    <property type="entry name" value="Spo7_2_N"/>
</dbReference>
<protein>
    <submittedName>
        <fullName evidence="3">Pleckstrin homology domain-containing protein</fullName>
    </submittedName>
</protein>
<dbReference type="PROSITE" id="PS50003">
    <property type="entry name" value="PH_DOMAIN"/>
    <property type="match status" value="2"/>
</dbReference>
<evidence type="ECO:0000256" key="1">
    <source>
        <dbReference type="SAM" id="MobiDB-lite"/>
    </source>
</evidence>
<dbReference type="Proteomes" id="UP000325780">
    <property type="component" value="Unassembled WGS sequence"/>
</dbReference>
<evidence type="ECO:0000313" key="3">
    <source>
        <dbReference type="EMBL" id="KAE8146273.1"/>
    </source>
</evidence>
<gene>
    <name evidence="3" type="ORF">BDV25DRAFT_162809</name>
</gene>
<dbReference type="Pfam" id="PF15407">
    <property type="entry name" value="Spo7_2_N"/>
    <property type="match status" value="1"/>
</dbReference>
<dbReference type="InterPro" id="IPR039486">
    <property type="entry name" value="Mug56/Spo71_PH"/>
</dbReference>
<feature type="compositionally biased region" description="Acidic residues" evidence="1">
    <location>
        <begin position="114"/>
        <end position="138"/>
    </location>
</feature>
<feature type="domain" description="PH" evidence="2">
    <location>
        <begin position="630"/>
        <end position="837"/>
    </location>
</feature>
<feature type="compositionally biased region" description="Polar residues" evidence="1">
    <location>
        <begin position="237"/>
        <end position="260"/>
    </location>
</feature>
<name>A0A5N6TIU2_ASPAV</name>
<evidence type="ECO:0000259" key="2">
    <source>
        <dbReference type="PROSITE" id="PS50003"/>
    </source>
</evidence>
<accession>A0A5N6TIU2</accession>
<keyword evidence="4" id="KW-1185">Reference proteome</keyword>
<dbReference type="PANTHER" id="PTHR28076">
    <property type="entry name" value="SPORULATION-SPECIFIC PROTEIN 71"/>
    <property type="match status" value="1"/>
</dbReference>
<dbReference type="InterPro" id="IPR040345">
    <property type="entry name" value="Mug56/Spo71"/>
</dbReference>
<dbReference type="AlphaFoldDB" id="A0A5N6TIU2"/>
<feature type="compositionally biased region" description="Polar residues" evidence="1">
    <location>
        <begin position="177"/>
        <end position="192"/>
    </location>
</feature>
<sequence>MSTQPLNHHVSETMEANLPTAFHDHQHGLEEEFYTAEKLRYASANHVHMTSRRFFIGPIPKGWLQNHRKHWYKSRLSLRNYSSKTVSFRAETNLAQYTRDPERNVPSRQRQPIDDDPDFTTESEQDNDEFDDDEDSSEQEVVHHRGLRTLSEPLDEGAEAPETPETPTVSEAPRVTHSPTIETSQPSMPSSDKTIRRPPSTAHSSYATAREDGPSSYSTQVLSEDSSEETVKPLSPPTSRTPSQYEASQLSPMASQSEIGSTAPLLRPSSRLKGKRRLPSALSTTALVPQEPEGTEEEPPVDTERRGTVNSMLRRPKRAIRYNDNLLDRKRRIRSRISKTHGMVTQNLSRRSKVKAGAIVKAEKMLVRIEETQHELPEDYTENDSWRMETRVADDWREFLVVCRATSDEDAPFTIQMYKTRVIPEIQKLNTKVKPYHEISLGRKKTKVNLFSTLDKTIVIWRPCKRGTKIYIMRPRSTAHATEWYTSLGYAIGRNRPSSLPIHVPDLGVSLVFNNPFKQLEAKFKSKGERRGVLAQSAAEDRYAAEIIIAGCMEMLDKRTEWAEVLQKWSKTERMGLAWKRYDRLEWVHGINEEKMYGSLAMQTTHQLELRPRQHYQTHVHDGDKRDEEPEPVEGFLVRLTSQRGVHQRMNKMFFKRLYCFTQDHYLFFCRPAKSLPPAPPRLCAYDSNIPTTQEILDRTPLSYGVDPFPLEDGDIAWLTSGNKEHISKHDEEAYAQSRRNIHNLTNSDGYIDICRVQEVRPVQRDSSPADPNIRQGPDVSFNPEARDSRQDDGATQKFDDDKTFEIVLDNDLVVRFQAYNDETKNEWMKRLDALVRYWKARSAADMVELKGLRQRNLEILDIDEEMESGIGQYAKKWEVMKAEASPLLHNMCLLTGCRTIKMSGHLYRKPRRHSTFKRCDVVLTDGKLLIFRSSLRKRNGVEIPHVHSSLETTLDLSDCYIYSGLLTESDLLYTNKTFDSNRPGHHTLPRVYLPSDVYTSSDEDTAVTFVIWQPLRKNLFRARHKADKGQTKQTLKQVSKLGVHGRTAVFKARSRIDKDRWVMSIASEIDRLQEITPEDVRVISP</sequence>
<dbReference type="InterPro" id="IPR001849">
    <property type="entry name" value="PH_domain"/>
</dbReference>
<reference evidence="3 4" key="1">
    <citation type="submission" date="2019-04" db="EMBL/GenBank/DDBJ databases">
        <title>Friends and foes A comparative genomics study of 23 Aspergillus species from section Flavi.</title>
        <authorList>
            <consortium name="DOE Joint Genome Institute"/>
            <person name="Kjaerbolling I."/>
            <person name="Vesth T."/>
            <person name="Frisvad J.C."/>
            <person name="Nybo J.L."/>
            <person name="Theobald S."/>
            <person name="Kildgaard S."/>
            <person name="Isbrandt T."/>
            <person name="Kuo A."/>
            <person name="Sato A."/>
            <person name="Lyhne E.K."/>
            <person name="Kogle M.E."/>
            <person name="Wiebenga A."/>
            <person name="Kun R.S."/>
            <person name="Lubbers R.J."/>
            <person name="Makela M.R."/>
            <person name="Barry K."/>
            <person name="Chovatia M."/>
            <person name="Clum A."/>
            <person name="Daum C."/>
            <person name="Haridas S."/>
            <person name="He G."/>
            <person name="LaButti K."/>
            <person name="Lipzen A."/>
            <person name="Mondo S."/>
            <person name="Riley R."/>
            <person name="Salamov A."/>
            <person name="Simmons B.A."/>
            <person name="Magnuson J.K."/>
            <person name="Henrissat B."/>
            <person name="Mortensen U.H."/>
            <person name="Larsen T.O."/>
            <person name="Devries R.P."/>
            <person name="Grigoriev I.V."/>
            <person name="Machida M."/>
            <person name="Baker S.E."/>
            <person name="Andersen M.R."/>
        </authorList>
    </citation>
    <scope>NUCLEOTIDE SEQUENCE [LARGE SCALE GENOMIC DNA]</scope>
    <source>
        <strain evidence="3 4">IBT 18842</strain>
    </source>
</reference>
<organism evidence="3 4">
    <name type="scientific">Aspergillus avenaceus</name>
    <dbReference type="NCBI Taxonomy" id="36643"/>
    <lineage>
        <taxon>Eukaryota</taxon>
        <taxon>Fungi</taxon>
        <taxon>Dikarya</taxon>
        <taxon>Ascomycota</taxon>
        <taxon>Pezizomycotina</taxon>
        <taxon>Eurotiomycetes</taxon>
        <taxon>Eurotiomycetidae</taxon>
        <taxon>Eurotiales</taxon>
        <taxon>Aspergillaceae</taxon>
        <taxon>Aspergillus</taxon>
        <taxon>Aspergillus subgen. Circumdati</taxon>
    </lineage>
</organism>
<dbReference type="Pfam" id="PF15404">
    <property type="entry name" value="PH_4"/>
    <property type="match status" value="1"/>
</dbReference>
<proteinExistence type="predicted"/>
<dbReference type="OrthoDB" id="5579281at2759"/>
<feature type="region of interest" description="Disordered" evidence="1">
    <location>
        <begin position="92"/>
        <end position="309"/>
    </location>
</feature>
<feature type="compositionally biased region" description="Basic and acidic residues" evidence="1">
    <location>
        <begin position="785"/>
        <end position="797"/>
    </location>
</feature>
<dbReference type="GO" id="GO:1902657">
    <property type="term" value="P:protein localization to prospore membrane"/>
    <property type="evidence" value="ECO:0007669"/>
    <property type="project" value="InterPro"/>
</dbReference>
<dbReference type="Gene3D" id="2.30.29.30">
    <property type="entry name" value="Pleckstrin-homology domain (PH domain)/Phosphotyrosine-binding domain (PTB)"/>
    <property type="match status" value="1"/>
</dbReference>